<dbReference type="InterPro" id="IPR001387">
    <property type="entry name" value="Cro/C1-type_HTH"/>
</dbReference>
<dbReference type="RefSeq" id="WP_055200051.1">
    <property type="nucleotide sequence ID" value="NZ_BTHH01000009.1"/>
</dbReference>
<gene>
    <name evidence="3" type="primary">immR_4</name>
    <name evidence="3" type="ORF">ERS852478_01392</name>
</gene>
<reference evidence="3 4" key="1">
    <citation type="submission" date="2015-09" db="EMBL/GenBank/DDBJ databases">
        <authorList>
            <consortium name="Pathogen Informatics"/>
        </authorList>
    </citation>
    <scope>NUCLEOTIDE SEQUENCE [LARGE SCALE GENOMIC DNA]</scope>
    <source>
        <strain evidence="3 4">2789STDY5834863</strain>
    </source>
</reference>
<dbReference type="PROSITE" id="PS50943">
    <property type="entry name" value="HTH_CROC1"/>
    <property type="match status" value="1"/>
</dbReference>
<proteinExistence type="predicted"/>
<feature type="domain" description="HTH cro/C1-type" evidence="2">
    <location>
        <begin position="6"/>
        <end position="60"/>
    </location>
</feature>
<dbReference type="EMBL" id="CYZN01000008">
    <property type="protein sequence ID" value="CUN92653.1"/>
    <property type="molecule type" value="Genomic_DNA"/>
</dbReference>
<protein>
    <submittedName>
        <fullName evidence="3">HTH-type transcriptional regulator immR</fullName>
    </submittedName>
</protein>
<dbReference type="PANTHER" id="PTHR46558">
    <property type="entry name" value="TRACRIPTIONAL REGULATORY PROTEIN-RELATED-RELATED"/>
    <property type="match status" value="1"/>
</dbReference>
<name>A0A174AWZ8_9FIRM</name>
<dbReference type="AlphaFoldDB" id="A0A174AWZ8"/>
<evidence type="ECO:0000313" key="3">
    <source>
        <dbReference type="EMBL" id="CUN92653.1"/>
    </source>
</evidence>
<organism evidence="3 4">
    <name type="scientific">Blautia wexlerae</name>
    <dbReference type="NCBI Taxonomy" id="418240"/>
    <lineage>
        <taxon>Bacteria</taxon>
        <taxon>Bacillati</taxon>
        <taxon>Bacillota</taxon>
        <taxon>Clostridia</taxon>
        <taxon>Lachnospirales</taxon>
        <taxon>Lachnospiraceae</taxon>
        <taxon>Blautia</taxon>
    </lineage>
</organism>
<evidence type="ECO:0000313" key="4">
    <source>
        <dbReference type="Proteomes" id="UP000095431"/>
    </source>
</evidence>
<dbReference type="SUPFAM" id="SSF47413">
    <property type="entry name" value="lambda repressor-like DNA-binding domains"/>
    <property type="match status" value="1"/>
</dbReference>
<dbReference type="InterPro" id="IPR010982">
    <property type="entry name" value="Lambda_DNA-bd_dom_sf"/>
</dbReference>
<sequence>MLGKRIKELRKQNHLTQSELGSKLGVIKQTVSSWENGVSSPNNDTLANIASIFGVTTDYLLGNDTSTTKQFIECRDISNRISKLAAHSRKNIEDLKPLLKTEILSGYYTDSSLFRSDIYTIADFYGVSDEYIIGGPEFEEQTYGNPLDEIAQKFLNVFLELNEDNRDIIIGDMKKLLKEQRREEALPTKMVHKQAK</sequence>
<dbReference type="Gene3D" id="1.10.260.40">
    <property type="entry name" value="lambda repressor-like DNA-binding domains"/>
    <property type="match status" value="1"/>
</dbReference>
<keyword evidence="1" id="KW-0238">DNA-binding</keyword>
<accession>A0A174AWZ8</accession>
<dbReference type="GO" id="GO:0003677">
    <property type="term" value="F:DNA binding"/>
    <property type="evidence" value="ECO:0007669"/>
    <property type="project" value="UniProtKB-KW"/>
</dbReference>
<evidence type="ECO:0000259" key="2">
    <source>
        <dbReference type="PROSITE" id="PS50943"/>
    </source>
</evidence>
<evidence type="ECO:0000256" key="1">
    <source>
        <dbReference type="ARBA" id="ARBA00023125"/>
    </source>
</evidence>
<dbReference type="PANTHER" id="PTHR46558:SF11">
    <property type="entry name" value="HTH-TYPE TRANSCRIPTIONAL REGULATOR XRE"/>
    <property type="match status" value="1"/>
</dbReference>
<dbReference type="Pfam" id="PF01381">
    <property type="entry name" value="HTH_3"/>
    <property type="match status" value="1"/>
</dbReference>
<dbReference type="Proteomes" id="UP000095431">
    <property type="component" value="Unassembled WGS sequence"/>
</dbReference>
<dbReference type="SMART" id="SM00530">
    <property type="entry name" value="HTH_XRE"/>
    <property type="match status" value="1"/>
</dbReference>
<dbReference type="CDD" id="cd00093">
    <property type="entry name" value="HTH_XRE"/>
    <property type="match status" value="1"/>
</dbReference>